<evidence type="ECO:0000313" key="1">
    <source>
        <dbReference type="EMBL" id="GGJ52589.1"/>
    </source>
</evidence>
<evidence type="ECO:0000313" key="2">
    <source>
        <dbReference type="Proteomes" id="UP000606115"/>
    </source>
</evidence>
<dbReference type="EMBL" id="BMKX01000001">
    <property type="protein sequence ID" value="GGJ52589.1"/>
    <property type="molecule type" value="Genomic_DNA"/>
</dbReference>
<dbReference type="RefSeq" id="WP_170947715.1">
    <property type="nucleotide sequence ID" value="NZ_BMKX01000001.1"/>
</dbReference>
<dbReference type="GeneID" id="303303294"/>
<proteinExistence type="predicted"/>
<protein>
    <submittedName>
        <fullName evidence="1">Uncharacterized protein</fullName>
    </submittedName>
</protein>
<keyword evidence="2" id="KW-1185">Reference proteome</keyword>
<sequence>MDTERELAGKALYESRLKNLHGLLMPDAPRWDELPAEVRERWCSYADAGQ</sequence>
<dbReference type="Proteomes" id="UP000606115">
    <property type="component" value="Unassembled WGS sequence"/>
</dbReference>
<accession>A0ABQ2DE59</accession>
<name>A0ABQ2DE59_9MICC</name>
<gene>
    <name evidence="1" type="ORF">GCM10007173_09030</name>
</gene>
<reference evidence="2" key="1">
    <citation type="journal article" date="2019" name="Int. J. Syst. Evol. Microbiol.">
        <title>The Global Catalogue of Microorganisms (GCM) 10K type strain sequencing project: providing services to taxonomists for standard genome sequencing and annotation.</title>
        <authorList>
            <consortium name="The Broad Institute Genomics Platform"/>
            <consortium name="The Broad Institute Genome Sequencing Center for Infectious Disease"/>
            <person name="Wu L."/>
            <person name="Ma J."/>
        </authorList>
    </citation>
    <scope>NUCLEOTIDE SEQUENCE [LARGE SCALE GENOMIC DNA]</scope>
    <source>
        <strain evidence="2">CGMCC 1.3685</strain>
    </source>
</reference>
<organism evidence="1 2">
    <name type="scientific">Glutamicibacter ardleyensis</name>
    <dbReference type="NCBI Taxonomy" id="225894"/>
    <lineage>
        <taxon>Bacteria</taxon>
        <taxon>Bacillati</taxon>
        <taxon>Actinomycetota</taxon>
        <taxon>Actinomycetes</taxon>
        <taxon>Micrococcales</taxon>
        <taxon>Micrococcaceae</taxon>
        <taxon>Glutamicibacter</taxon>
    </lineage>
</organism>
<comment type="caution">
    <text evidence="1">The sequence shown here is derived from an EMBL/GenBank/DDBJ whole genome shotgun (WGS) entry which is preliminary data.</text>
</comment>